<organism evidence="4 5">
    <name type="scientific">Caldithrix abyssi DSM 13497</name>
    <dbReference type="NCBI Taxonomy" id="880073"/>
    <lineage>
        <taxon>Bacteria</taxon>
        <taxon>Pseudomonadati</taxon>
        <taxon>Calditrichota</taxon>
        <taxon>Calditrichia</taxon>
        <taxon>Calditrichales</taxon>
        <taxon>Calditrichaceae</taxon>
        <taxon>Caldithrix</taxon>
    </lineage>
</organism>
<reference evidence="4 5" key="1">
    <citation type="submission" date="2011-09" db="EMBL/GenBank/DDBJ databases">
        <title>The permanent draft genome of Caldithrix abyssi DSM 13497.</title>
        <authorList>
            <consortium name="US DOE Joint Genome Institute (JGI-PGF)"/>
            <person name="Lucas S."/>
            <person name="Han J."/>
            <person name="Lapidus A."/>
            <person name="Bruce D."/>
            <person name="Goodwin L."/>
            <person name="Pitluck S."/>
            <person name="Peters L."/>
            <person name="Kyrpides N."/>
            <person name="Mavromatis K."/>
            <person name="Ivanova N."/>
            <person name="Mikhailova N."/>
            <person name="Chertkov O."/>
            <person name="Detter J.C."/>
            <person name="Tapia R."/>
            <person name="Han C."/>
            <person name="Land M."/>
            <person name="Hauser L."/>
            <person name="Markowitz V."/>
            <person name="Cheng J.-F."/>
            <person name="Hugenholtz P."/>
            <person name="Woyke T."/>
            <person name="Wu D."/>
            <person name="Spring S."/>
            <person name="Brambilla E."/>
            <person name="Klenk H.-P."/>
            <person name="Eisen J.A."/>
        </authorList>
    </citation>
    <scope>NUCLEOTIDE SEQUENCE [LARGE SCALE GENOMIC DNA]</scope>
    <source>
        <strain evidence="4 5">DSM 13497</strain>
    </source>
</reference>
<dbReference type="FunCoup" id="H1XX79">
    <property type="interactions" value="24"/>
</dbReference>
<evidence type="ECO:0000313" key="5">
    <source>
        <dbReference type="Proteomes" id="UP000004671"/>
    </source>
</evidence>
<dbReference type="EC" id="3.1.4.58" evidence="2"/>
<dbReference type="Proteomes" id="UP000004671">
    <property type="component" value="Chromosome"/>
</dbReference>
<keyword evidence="5" id="KW-1185">Reference proteome</keyword>
<dbReference type="AlphaFoldDB" id="H1XX79"/>
<dbReference type="HAMAP" id="MF_01940">
    <property type="entry name" value="RNA_CPDase"/>
    <property type="match status" value="1"/>
</dbReference>
<dbReference type="InterPro" id="IPR004175">
    <property type="entry name" value="RNA_CPDase"/>
</dbReference>
<comment type="catalytic activity">
    <reaction evidence="2">
        <text>a 3'-end 2',3'-cyclophospho-ribonucleotide-RNA + H2O = a 3'-end 2'-phospho-ribonucleotide-RNA + H(+)</text>
        <dbReference type="Rhea" id="RHEA:11828"/>
        <dbReference type="Rhea" id="RHEA-COMP:10464"/>
        <dbReference type="Rhea" id="RHEA-COMP:17353"/>
        <dbReference type="ChEBI" id="CHEBI:15377"/>
        <dbReference type="ChEBI" id="CHEBI:15378"/>
        <dbReference type="ChEBI" id="CHEBI:83064"/>
        <dbReference type="ChEBI" id="CHEBI:173113"/>
        <dbReference type="EC" id="3.1.4.58"/>
    </reaction>
</comment>
<dbReference type="Gene3D" id="3.90.1140.10">
    <property type="entry name" value="Cyclic phosphodiesterase"/>
    <property type="match status" value="1"/>
</dbReference>
<proteinExistence type="inferred from homology"/>
<dbReference type="STRING" id="880073.Cabys_3938"/>
<dbReference type="PaxDb" id="880073-Calab_1190"/>
<evidence type="ECO:0000313" key="4">
    <source>
        <dbReference type="EMBL" id="EHO40816.1"/>
    </source>
</evidence>
<gene>
    <name evidence="3" type="ORF">Cabys_3938</name>
    <name evidence="4" type="ORF">Calab_1190</name>
</gene>
<evidence type="ECO:0000313" key="6">
    <source>
        <dbReference type="Proteomes" id="UP000183868"/>
    </source>
</evidence>
<name>H1XX79_CALAY</name>
<dbReference type="SUPFAM" id="SSF55144">
    <property type="entry name" value="LigT-like"/>
    <property type="match status" value="1"/>
</dbReference>
<dbReference type="Proteomes" id="UP000183868">
    <property type="component" value="Chromosome"/>
</dbReference>
<dbReference type="GO" id="GO:0004113">
    <property type="term" value="F:2',3'-cyclic-nucleotide 3'-phosphodiesterase activity"/>
    <property type="evidence" value="ECO:0007669"/>
    <property type="project" value="InterPro"/>
</dbReference>
<keyword evidence="4" id="KW-0436">Ligase</keyword>
<dbReference type="EMBL" id="CM001402">
    <property type="protein sequence ID" value="EHO40816.1"/>
    <property type="molecule type" value="Genomic_DNA"/>
</dbReference>
<feature type="active site" description="Proton acceptor" evidence="2">
    <location>
        <position position="153"/>
    </location>
</feature>
<sequence>MSVGAESLKKRNYKTDKQQGKIMETIRSFVAIELPADLKKQIDQYQRQLKPLCRHTRWVNSKGLHITLKFLGEQEPDLIDRVQQNLFHVQGAVKPFRLTVKNFGAFPGKRSPRVLWLGVVSQPLEAVHDLFQFIEENLHGLGFVKEKRRFSPHLTLARVKQPGRFDPLWEYVQKHPFEPYTFEVNKIVLMRSILKPQGAEYRPIATYSLR</sequence>
<feature type="active site" description="Proton donor" evidence="2">
    <location>
        <position position="65"/>
    </location>
</feature>
<evidence type="ECO:0000256" key="2">
    <source>
        <dbReference type="HAMAP-Rule" id="MF_01940"/>
    </source>
</evidence>
<evidence type="ECO:0000313" key="3">
    <source>
        <dbReference type="EMBL" id="APF20683.1"/>
    </source>
</evidence>
<feature type="short sequence motif" description="HXTX 1" evidence="2">
    <location>
        <begin position="65"/>
        <end position="68"/>
    </location>
</feature>
<dbReference type="PANTHER" id="PTHR35561">
    <property type="entry name" value="RNA 2',3'-CYCLIC PHOSPHODIESTERASE"/>
    <property type="match status" value="1"/>
</dbReference>
<dbReference type="GO" id="GO:0008664">
    <property type="term" value="F:RNA 2',3'-cyclic 3'-phosphodiesterase activity"/>
    <property type="evidence" value="ECO:0007669"/>
    <property type="project" value="UniProtKB-EC"/>
</dbReference>
<accession>H1XX79</accession>
<dbReference type="NCBIfam" id="TIGR02258">
    <property type="entry name" value="2_5_ligase"/>
    <property type="match status" value="1"/>
</dbReference>
<dbReference type="KEGG" id="caby:Cabys_3938"/>
<evidence type="ECO:0000256" key="1">
    <source>
        <dbReference type="ARBA" id="ARBA00022801"/>
    </source>
</evidence>
<dbReference type="eggNOG" id="COG1514">
    <property type="taxonomic scope" value="Bacteria"/>
</dbReference>
<comment type="function">
    <text evidence="2">Hydrolyzes RNA 2',3'-cyclic phosphodiester to an RNA 2'-phosphomonoester.</text>
</comment>
<dbReference type="HOGENOM" id="CLU_081251_3_2_0"/>
<dbReference type="InParanoid" id="H1XX79"/>
<dbReference type="OrthoDB" id="9793819at2"/>
<protein>
    <recommendedName>
        <fullName evidence="2">RNA 2',3'-cyclic phosphodiesterase</fullName>
        <shortName evidence="2">RNA 2',3'-CPDase</shortName>
        <ecNumber evidence="2">3.1.4.58</ecNumber>
    </recommendedName>
</protein>
<dbReference type="GO" id="GO:0016874">
    <property type="term" value="F:ligase activity"/>
    <property type="evidence" value="ECO:0007669"/>
    <property type="project" value="UniProtKB-KW"/>
</dbReference>
<reference evidence="3 6" key="2">
    <citation type="submission" date="2016-11" db="EMBL/GenBank/DDBJ databases">
        <title>Genomic analysis of Caldithrix abyssi and proposal of a novel bacterial phylum Caldithrichaeota.</title>
        <authorList>
            <person name="Kublanov I."/>
            <person name="Sigalova O."/>
            <person name="Gavrilov S."/>
            <person name="Lebedinsky A."/>
            <person name="Ivanova N."/>
            <person name="Daum C."/>
            <person name="Reddy T."/>
            <person name="Klenk H.P."/>
            <person name="Goker M."/>
            <person name="Reva O."/>
            <person name="Miroshnichenko M."/>
            <person name="Kyprides N."/>
            <person name="Woyke T."/>
            <person name="Gelfand M."/>
        </authorList>
    </citation>
    <scope>NUCLEOTIDE SEQUENCE [LARGE SCALE GENOMIC DNA]</scope>
    <source>
        <strain evidence="3 6">LF13</strain>
    </source>
</reference>
<keyword evidence="1 2" id="KW-0378">Hydrolase</keyword>
<dbReference type="RefSeq" id="WP_006927868.1">
    <property type="nucleotide sequence ID" value="NZ_CM001402.1"/>
</dbReference>
<feature type="short sequence motif" description="HXTX 2" evidence="2">
    <location>
        <begin position="153"/>
        <end position="156"/>
    </location>
</feature>
<comment type="similarity">
    <text evidence="2">Belongs to the 2H phosphoesterase superfamily. ThpR family.</text>
</comment>
<dbReference type="InterPro" id="IPR009097">
    <property type="entry name" value="Cyclic_Pdiesterase"/>
</dbReference>
<dbReference type="EMBL" id="CP018099">
    <property type="protein sequence ID" value="APF20683.1"/>
    <property type="molecule type" value="Genomic_DNA"/>
</dbReference>
<dbReference type="Pfam" id="PF13563">
    <property type="entry name" value="2_5_RNA_ligase2"/>
    <property type="match status" value="1"/>
</dbReference>
<dbReference type="PANTHER" id="PTHR35561:SF1">
    <property type="entry name" value="RNA 2',3'-CYCLIC PHOSPHODIESTERASE"/>
    <property type="match status" value="1"/>
</dbReference>